<keyword evidence="2 4" id="KW-0648">Protein biosynthesis</keyword>
<dbReference type="InterPro" id="IPR004369">
    <property type="entry name" value="Prolyl-tRNA_editing_YbaK/EbsC"/>
</dbReference>
<proteinExistence type="inferred from homology"/>
<evidence type="ECO:0000313" key="6">
    <source>
        <dbReference type="EMBL" id="EEJ41705.1"/>
    </source>
</evidence>
<reference evidence="6 7" key="1">
    <citation type="submission" date="2009-04" db="EMBL/GenBank/DDBJ databases">
        <authorList>
            <person name="Qin X."/>
            <person name="Bachman B."/>
            <person name="Battles P."/>
            <person name="Bell A."/>
            <person name="Bess C."/>
            <person name="Bickham C."/>
            <person name="Chaboub L."/>
            <person name="Chen D."/>
            <person name="Coyle M."/>
            <person name="Deiros D.R."/>
            <person name="Dinh H."/>
            <person name="Forbes L."/>
            <person name="Fowler G."/>
            <person name="Francisco L."/>
            <person name="Fu Q."/>
            <person name="Gubbala S."/>
            <person name="Hale W."/>
            <person name="Han Y."/>
            <person name="Hemphill L."/>
            <person name="Highlander S.K."/>
            <person name="Hirani K."/>
            <person name="Hogues M."/>
            <person name="Jackson L."/>
            <person name="Jakkamsetti A."/>
            <person name="Javaid M."/>
            <person name="Jiang H."/>
            <person name="Korchina V."/>
            <person name="Kovar C."/>
            <person name="Lara F."/>
            <person name="Lee S."/>
            <person name="Mata R."/>
            <person name="Mathew T."/>
            <person name="Moen C."/>
            <person name="Morales K."/>
            <person name="Munidasa M."/>
            <person name="Nazareth L."/>
            <person name="Ngo R."/>
            <person name="Nguyen L."/>
            <person name="Okwuonu G."/>
            <person name="Ongeri F."/>
            <person name="Patil S."/>
            <person name="Petrosino J."/>
            <person name="Pham C."/>
            <person name="Pham P."/>
            <person name="Pu L.-L."/>
            <person name="Puazo M."/>
            <person name="Raj R."/>
            <person name="Reid J."/>
            <person name="Rouhana J."/>
            <person name="Saada N."/>
            <person name="Shang Y."/>
            <person name="Simmons D."/>
            <person name="Thornton R."/>
            <person name="Warren J."/>
            <person name="Weissenberger G."/>
            <person name="Zhang J."/>
            <person name="Zhang L."/>
            <person name="Zhou C."/>
            <person name="Zhu D."/>
            <person name="Muzny D."/>
            <person name="Worley K."/>
            <person name="Gibbs R."/>
        </authorList>
    </citation>
    <scope>NUCLEOTIDE SEQUENCE [LARGE SCALE GENOMIC DNA]</scope>
    <source>
        <strain evidence="6 7">ATCC 19254</strain>
    </source>
</reference>
<dbReference type="InterPro" id="IPR007214">
    <property type="entry name" value="YbaK/aa-tRNA-synth-assoc-dom"/>
</dbReference>
<dbReference type="Pfam" id="PF04073">
    <property type="entry name" value="tRNA_edit"/>
    <property type="match status" value="1"/>
</dbReference>
<dbReference type="Proteomes" id="UP000004283">
    <property type="component" value="Unassembled WGS sequence"/>
</dbReference>
<evidence type="ECO:0000256" key="1">
    <source>
        <dbReference type="ARBA" id="ARBA00009798"/>
    </source>
</evidence>
<dbReference type="PANTHER" id="PTHR30411">
    <property type="entry name" value="CYTOPLASMIC PROTEIN"/>
    <property type="match status" value="1"/>
</dbReference>
<dbReference type="InterPro" id="IPR036754">
    <property type="entry name" value="YbaK/aa-tRNA-synt-asso_dom_sf"/>
</dbReference>
<dbReference type="EC" id="4.2.-.-" evidence="4"/>
<dbReference type="PIRSF" id="PIRSF006181">
    <property type="entry name" value="EbsC_YbaK"/>
    <property type="match status" value="1"/>
</dbReference>
<protein>
    <recommendedName>
        <fullName evidence="4">Cys-tRNA(Pro)/Cys-tRNA(Cys) deacylase</fullName>
        <ecNumber evidence="4">4.2.-.-</ecNumber>
    </recommendedName>
</protein>
<evidence type="ECO:0000259" key="5">
    <source>
        <dbReference type="Pfam" id="PF04073"/>
    </source>
</evidence>
<dbReference type="EMBL" id="ACKV01000100">
    <property type="protein sequence ID" value="EEJ41705.1"/>
    <property type="molecule type" value="Genomic_DNA"/>
</dbReference>
<dbReference type="GO" id="GO:0006412">
    <property type="term" value="P:translation"/>
    <property type="evidence" value="ECO:0007669"/>
    <property type="project" value="UniProtKB-KW"/>
</dbReference>
<name>C2KM28_LEUMC</name>
<organism evidence="6 7">
    <name type="scientific">Leuconostoc mesenteroides subsp. cremoris ATCC 19254</name>
    <dbReference type="NCBI Taxonomy" id="586220"/>
    <lineage>
        <taxon>Bacteria</taxon>
        <taxon>Bacillati</taxon>
        <taxon>Bacillota</taxon>
        <taxon>Bacilli</taxon>
        <taxon>Lactobacillales</taxon>
        <taxon>Lactobacillaceae</taxon>
        <taxon>Leuconostoc</taxon>
    </lineage>
</organism>
<evidence type="ECO:0000256" key="4">
    <source>
        <dbReference type="PIRNR" id="PIRNR006181"/>
    </source>
</evidence>
<dbReference type="SUPFAM" id="SSF55826">
    <property type="entry name" value="YbaK/ProRS associated domain"/>
    <property type="match status" value="1"/>
</dbReference>
<dbReference type="CDD" id="cd00002">
    <property type="entry name" value="YbaK_deacylase"/>
    <property type="match status" value="1"/>
</dbReference>
<feature type="domain" description="YbaK/aminoacyl-tRNA synthetase-associated" evidence="5">
    <location>
        <begin position="58"/>
        <end position="170"/>
    </location>
</feature>
<gene>
    <name evidence="6" type="ORF">HMPREF0555_1694</name>
</gene>
<keyword evidence="3 4" id="KW-0456">Lyase</keyword>
<dbReference type="GO" id="GO:0002161">
    <property type="term" value="F:aminoacyl-tRNA deacylase activity"/>
    <property type="evidence" value="ECO:0007669"/>
    <property type="project" value="InterPro"/>
</dbReference>
<comment type="similarity">
    <text evidence="1 4">Belongs to the prolyl-tRNA editing family. YbaK/EbsC subfamily.</text>
</comment>
<comment type="caution">
    <text evidence="6">The sequence shown here is derived from an EMBL/GenBank/DDBJ whole genome shotgun (WGS) entry which is preliminary data.</text>
</comment>
<dbReference type="PANTHER" id="PTHR30411:SF0">
    <property type="entry name" value="CYS-TRNA(PRO)_CYS-TRNA(CYS) DEACYLASE YBAK"/>
    <property type="match status" value="1"/>
</dbReference>
<evidence type="ECO:0000313" key="7">
    <source>
        <dbReference type="Proteomes" id="UP000004283"/>
    </source>
</evidence>
<dbReference type="HOGENOM" id="CLU_094875_3_2_9"/>
<dbReference type="GO" id="GO:0016829">
    <property type="term" value="F:lyase activity"/>
    <property type="evidence" value="ECO:0007669"/>
    <property type="project" value="UniProtKB-KW"/>
</dbReference>
<dbReference type="Gene3D" id="3.90.960.10">
    <property type="entry name" value="YbaK/aminoacyl-tRNA synthetase-associated domain"/>
    <property type="match status" value="1"/>
</dbReference>
<evidence type="ECO:0000256" key="2">
    <source>
        <dbReference type="ARBA" id="ARBA00022917"/>
    </source>
</evidence>
<evidence type="ECO:0000256" key="3">
    <source>
        <dbReference type="ARBA" id="ARBA00023239"/>
    </source>
</evidence>
<sequence>MVRPVIVLVDPICDKILLMSKKKMKKTLPEQVMDKHKVKYEPLELNILDKTPVQRDAILETFHVKHDDIYKTLAAHGDKTGPIVAVLPITKHLSLKKLAAASGNKKVAMLPLKELQRTTGYIHGANNPVGIWQNKHFPIYFDLSAAEQPFILVSGGELNRSDKINPRDVASLVGAEFVDLLEHD</sequence>
<dbReference type="AlphaFoldDB" id="C2KM28"/>
<accession>C2KM28</accession>